<dbReference type="Proteomes" id="UP000000600">
    <property type="component" value="Unassembled WGS sequence"/>
</dbReference>
<organism evidence="2 3">
    <name type="scientific">Paramecium tetraurelia</name>
    <dbReference type="NCBI Taxonomy" id="5888"/>
    <lineage>
        <taxon>Eukaryota</taxon>
        <taxon>Sar</taxon>
        <taxon>Alveolata</taxon>
        <taxon>Ciliophora</taxon>
        <taxon>Intramacronucleata</taxon>
        <taxon>Oligohymenophorea</taxon>
        <taxon>Peniculida</taxon>
        <taxon>Parameciidae</taxon>
        <taxon>Paramecium</taxon>
    </lineage>
</organism>
<dbReference type="KEGG" id="ptm:GSPATT00005364001"/>
<sequence length="136" mass="15467">METETQYQISQEGVSLIISLDIEFLNEKYRLVFTYPTAAFAISAAILACTRFLSFPKFFRNPLESPEGNALFYTRLSKMAKPPLLLYGACVGGAIGLFQYELAKYHMFVKYKTLVNTYLDACEAVYVSELKKSQEK</sequence>
<dbReference type="OrthoDB" id="294797at2759"/>
<name>A0BPZ6_PARTE</name>
<dbReference type="AlphaFoldDB" id="A0BPZ6"/>
<evidence type="ECO:0000313" key="2">
    <source>
        <dbReference type="EMBL" id="CAK60613.1"/>
    </source>
</evidence>
<dbReference type="EMBL" id="CT868008">
    <property type="protein sequence ID" value="CAK60613.1"/>
    <property type="molecule type" value="Genomic_DNA"/>
</dbReference>
<dbReference type="HOGENOM" id="CLU_1879418_0_0_1"/>
<accession>A0BPZ6</accession>
<feature type="transmembrane region" description="Helical" evidence="1">
    <location>
        <begin position="32"/>
        <end position="53"/>
    </location>
</feature>
<evidence type="ECO:0000313" key="3">
    <source>
        <dbReference type="Proteomes" id="UP000000600"/>
    </source>
</evidence>
<gene>
    <name evidence="2" type="ORF">GSPATT00005364001</name>
</gene>
<protein>
    <recommendedName>
        <fullName evidence="4">NADH-ubiquinone oxidoreductase 21kDa subunit N-terminal domain-containing protein</fullName>
    </recommendedName>
</protein>
<keyword evidence="1" id="KW-1133">Transmembrane helix</keyword>
<proteinExistence type="predicted"/>
<dbReference type="RefSeq" id="XP_001428011.1">
    <property type="nucleotide sequence ID" value="XM_001427974.1"/>
</dbReference>
<dbReference type="InParanoid" id="A0BPZ6"/>
<evidence type="ECO:0008006" key="4">
    <source>
        <dbReference type="Google" id="ProtNLM"/>
    </source>
</evidence>
<keyword evidence="3" id="KW-1185">Reference proteome</keyword>
<keyword evidence="1" id="KW-0472">Membrane</keyword>
<keyword evidence="1" id="KW-0812">Transmembrane</keyword>
<dbReference type="GeneID" id="5013795"/>
<reference evidence="2 3" key="1">
    <citation type="journal article" date="2006" name="Nature">
        <title>Global trends of whole-genome duplications revealed by the ciliate Paramecium tetraurelia.</title>
        <authorList>
            <consortium name="Genoscope"/>
            <person name="Aury J.-M."/>
            <person name="Jaillon O."/>
            <person name="Duret L."/>
            <person name="Noel B."/>
            <person name="Jubin C."/>
            <person name="Porcel B.M."/>
            <person name="Segurens B."/>
            <person name="Daubin V."/>
            <person name="Anthouard V."/>
            <person name="Aiach N."/>
            <person name="Arnaiz O."/>
            <person name="Billaut A."/>
            <person name="Beisson J."/>
            <person name="Blanc I."/>
            <person name="Bouhouche K."/>
            <person name="Camara F."/>
            <person name="Duharcourt S."/>
            <person name="Guigo R."/>
            <person name="Gogendeau D."/>
            <person name="Katinka M."/>
            <person name="Keller A.-M."/>
            <person name="Kissmehl R."/>
            <person name="Klotz C."/>
            <person name="Koll F."/>
            <person name="Le Moue A."/>
            <person name="Lepere C."/>
            <person name="Malinsky S."/>
            <person name="Nowacki M."/>
            <person name="Nowak J.K."/>
            <person name="Plattner H."/>
            <person name="Poulain J."/>
            <person name="Ruiz F."/>
            <person name="Serrano V."/>
            <person name="Zagulski M."/>
            <person name="Dessen P."/>
            <person name="Betermier M."/>
            <person name="Weissenbach J."/>
            <person name="Scarpelli C."/>
            <person name="Schachter V."/>
            <person name="Sperling L."/>
            <person name="Meyer E."/>
            <person name="Cohen J."/>
            <person name="Wincker P."/>
        </authorList>
    </citation>
    <scope>NUCLEOTIDE SEQUENCE [LARGE SCALE GENOMIC DNA]</scope>
    <source>
        <strain evidence="2 3">Stock d4-2</strain>
    </source>
</reference>
<dbReference type="OMA" id="ELAKYHM"/>
<feature type="transmembrane region" description="Helical" evidence="1">
    <location>
        <begin position="84"/>
        <end position="103"/>
    </location>
</feature>
<evidence type="ECO:0000256" key="1">
    <source>
        <dbReference type="SAM" id="Phobius"/>
    </source>
</evidence>